<keyword evidence="4 7" id="KW-0812">Transmembrane</keyword>
<dbReference type="HOGENOM" id="CLU_019824_4_1_0"/>
<feature type="domain" description="TRAP C4-dicarboxylate transport system permease DctM subunit" evidence="8">
    <location>
        <begin position="12"/>
        <end position="434"/>
    </location>
</feature>
<evidence type="ECO:0000256" key="1">
    <source>
        <dbReference type="ARBA" id="ARBA00004429"/>
    </source>
</evidence>
<dbReference type="GO" id="GO:0005886">
    <property type="term" value="C:plasma membrane"/>
    <property type="evidence" value="ECO:0007669"/>
    <property type="project" value="UniProtKB-SubCell"/>
</dbReference>
<sequence length="444" mass="48064">MHADPLGITLLVGTFFLLLSLRTPVAFALGIPTVLTAWYLGLPLMIVAQQMAKGLNSFSLMAIPFFILAGQLMGVGGISQRIIDMSNVFVGRIRGGLAMVNILASMFFGGISGSSVADTSSIGSILIPIMRKAGYDNDFSVAVTITSSVQGVLIPPSHNVIIYALAAGWVSVTINGVTRQLSLSIAKLFLAGVIPGIFLGITLMMISYYMSVKRNYPKEPPVSFREGLQKIADGFFGVMTAVIIIGGVLTGVFTATESAAIAVAYAFLVTWLIYHEINWKNIKSVLYESLKTLAIVAALITTSSAYGYMMTRLDIPRLVTESLISLTDNRYVIFFIVNMILLFLGMIMDMSPLILITTPILLPVVANFGMDPHHFGIVMMLNLGIGLLTPPVGSTLFVGCAIGRIKIEDMVKPMIPFYVTMIITLMLITYIPQISLWLPSLLGR</sequence>
<feature type="transmembrane region" description="Helical" evidence="7">
    <location>
        <begin position="376"/>
        <end position="403"/>
    </location>
</feature>
<protein>
    <submittedName>
        <fullName evidence="9">TRAP dicarboxylate transporter, DctM subunit</fullName>
    </submittedName>
</protein>
<keyword evidence="2" id="KW-1003">Cell membrane</keyword>
<gene>
    <name evidence="9" type="ORF">U27_05300</name>
</gene>
<dbReference type="PANTHER" id="PTHR33362">
    <property type="entry name" value="SIALIC ACID TRAP TRANSPORTER PERMEASE PROTEIN SIAT-RELATED"/>
    <property type="match status" value="1"/>
</dbReference>
<evidence type="ECO:0000256" key="3">
    <source>
        <dbReference type="ARBA" id="ARBA00022519"/>
    </source>
</evidence>
<evidence type="ECO:0000256" key="4">
    <source>
        <dbReference type="ARBA" id="ARBA00022692"/>
    </source>
</evidence>
<evidence type="ECO:0000259" key="8">
    <source>
        <dbReference type="Pfam" id="PF06808"/>
    </source>
</evidence>
<evidence type="ECO:0000256" key="2">
    <source>
        <dbReference type="ARBA" id="ARBA00022475"/>
    </source>
</evidence>
<dbReference type="InterPro" id="IPR004681">
    <property type="entry name" value="TRAP_DctM"/>
</dbReference>
<dbReference type="GO" id="GO:0022857">
    <property type="term" value="F:transmembrane transporter activity"/>
    <property type="evidence" value="ECO:0007669"/>
    <property type="project" value="TreeGrafter"/>
</dbReference>
<keyword evidence="6 7" id="KW-0472">Membrane</keyword>
<keyword evidence="5 7" id="KW-1133">Transmembrane helix</keyword>
<dbReference type="Proteomes" id="UP000030661">
    <property type="component" value="Unassembled WGS sequence"/>
</dbReference>
<accession>A0A081C171</accession>
<feature type="transmembrane region" description="Helical" evidence="7">
    <location>
        <begin position="96"/>
        <end position="117"/>
    </location>
</feature>
<dbReference type="STRING" id="1499967.U27_05300"/>
<feature type="transmembrane region" description="Helical" evidence="7">
    <location>
        <begin position="289"/>
        <end position="309"/>
    </location>
</feature>
<feature type="transmembrane region" description="Helical" evidence="7">
    <location>
        <begin position="415"/>
        <end position="438"/>
    </location>
</feature>
<keyword evidence="10" id="KW-1185">Reference proteome</keyword>
<reference evidence="9" key="1">
    <citation type="journal article" date="2015" name="PeerJ">
        <title>First genomic representation of candidate bacterial phylum KSB3 points to enhanced environmental sensing as a trigger of wastewater bulking.</title>
        <authorList>
            <person name="Sekiguchi Y."/>
            <person name="Ohashi A."/>
            <person name="Parks D.H."/>
            <person name="Yamauchi T."/>
            <person name="Tyson G.W."/>
            <person name="Hugenholtz P."/>
        </authorList>
    </citation>
    <scope>NUCLEOTIDE SEQUENCE [LARGE SCALE GENOMIC DNA]</scope>
</reference>
<feature type="transmembrane region" description="Helical" evidence="7">
    <location>
        <begin position="329"/>
        <end position="346"/>
    </location>
</feature>
<dbReference type="Pfam" id="PF06808">
    <property type="entry name" value="DctM"/>
    <property type="match status" value="1"/>
</dbReference>
<name>A0A081C171_VECG1</name>
<dbReference type="NCBIfam" id="TIGR00786">
    <property type="entry name" value="dctM"/>
    <property type="match status" value="1"/>
</dbReference>
<evidence type="ECO:0000256" key="5">
    <source>
        <dbReference type="ARBA" id="ARBA00022989"/>
    </source>
</evidence>
<dbReference type="eggNOG" id="COG1593">
    <property type="taxonomic scope" value="Bacteria"/>
</dbReference>
<keyword evidence="3" id="KW-0997">Cell inner membrane</keyword>
<feature type="transmembrane region" description="Helical" evidence="7">
    <location>
        <begin position="54"/>
        <end position="75"/>
    </location>
</feature>
<feature type="transmembrane region" description="Helical" evidence="7">
    <location>
        <begin position="259"/>
        <end position="277"/>
    </location>
</feature>
<proteinExistence type="predicted"/>
<feature type="transmembrane region" description="Helical" evidence="7">
    <location>
        <begin position="231"/>
        <end position="253"/>
    </location>
</feature>
<evidence type="ECO:0000256" key="6">
    <source>
        <dbReference type="ARBA" id="ARBA00023136"/>
    </source>
</evidence>
<dbReference type="AlphaFoldDB" id="A0A081C171"/>
<dbReference type="PIRSF" id="PIRSF006066">
    <property type="entry name" value="HI0050"/>
    <property type="match status" value="1"/>
</dbReference>
<evidence type="ECO:0000313" key="9">
    <source>
        <dbReference type="EMBL" id="GAK58326.1"/>
    </source>
</evidence>
<feature type="transmembrane region" description="Helical" evidence="7">
    <location>
        <begin position="188"/>
        <end position="210"/>
    </location>
</feature>
<organism evidence="9">
    <name type="scientific">Vecturithrix granuli</name>
    <dbReference type="NCBI Taxonomy" id="1499967"/>
    <lineage>
        <taxon>Bacteria</taxon>
        <taxon>Candidatus Moduliflexota</taxon>
        <taxon>Candidatus Vecturitrichia</taxon>
        <taxon>Candidatus Vecturitrichales</taxon>
        <taxon>Candidatus Vecturitrichaceae</taxon>
        <taxon>Candidatus Vecturithrix</taxon>
    </lineage>
</organism>
<comment type="subcellular location">
    <subcellularLocation>
        <location evidence="1">Cell inner membrane</location>
        <topology evidence="1">Multi-pass membrane protein</topology>
    </subcellularLocation>
</comment>
<evidence type="ECO:0000256" key="7">
    <source>
        <dbReference type="SAM" id="Phobius"/>
    </source>
</evidence>
<dbReference type="InterPro" id="IPR010656">
    <property type="entry name" value="DctM"/>
</dbReference>
<dbReference type="EMBL" id="DF820467">
    <property type="protein sequence ID" value="GAK58326.1"/>
    <property type="molecule type" value="Genomic_DNA"/>
</dbReference>
<dbReference type="PANTHER" id="PTHR33362:SF2">
    <property type="entry name" value="TRAP TRANSPORTER LARGE PERMEASE PROTEIN"/>
    <property type="match status" value="1"/>
</dbReference>
<evidence type="ECO:0000313" key="10">
    <source>
        <dbReference type="Proteomes" id="UP000030661"/>
    </source>
</evidence>